<evidence type="ECO:0000313" key="3">
    <source>
        <dbReference type="Ensembl" id="ENSGMOP00000023413.1"/>
    </source>
</evidence>
<gene>
    <name evidence="3" type="primary">plin6</name>
</gene>
<feature type="region of interest" description="Disordered" evidence="1">
    <location>
        <begin position="335"/>
        <end position="354"/>
    </location>
</feature>
<accession>A0A8C4ZXL9</accession>
<dbReference type="OrthoDB" id="376826at2759"/>
<feature type="chain" id="PRO_5034515144" evidence="2">
    <location>
        <begin position="18"/>
        <end position="354"/>
    </location>
</feature>
<feature type="region of interest" description="Disordered" evidence="1">
    <location>
        <begin position="130"/>
        <end position="172"/>
    </location>
</feature>
<dbReference type="GeneTree" id="ENSGT00940000175531"/>
<dbReference type="SMR" id="A0A8C4ZXL9"/>
<feature type="compositionally biased region" description="Acidic residues" evidence="1">
    <location>
        <begin position="262"/>
        <end position="310"/>
    </location>
</feature>
<organism evidence="3 4">
    <name type="scientific">Gadus morhua</name>
    <name type="common">Atlantic cod</name>
    <dbReference type="NCBI Taxonomy" id="8049"/>
    <lineage>
        <taxon>Eukaryota</taxon>
        <taxon>Metazoa</taxon>
        <taxon>Chordata</taxon>
        <taxon>Craniata</taxon>
        <taxon>Vertebrata</taxon>
        <taxon>Euteleostomi</taxon>
        <taxon>Actinopterygii</taxon>
        <taxon>Neopterygii</taxon>
        <taxon>Teleostei</taxon>
        <taxon>Neoteleostei</taxon>
        <taxon>Acanthomorphata</taxon>
        <taxon>Zeiogadaria</taxon>
        <taxon>Gadariae</taxon>
        <taxon>Gadiformes</taxon>
        <taxon>Gadoidei</taxon>
        <taxon>Gadidae</taxon>
        <taxon>Gadus</taxon>
    </lineage>
</organism>
<dbReference type="Ensembl" id="ENSGMOT00000057288.1">
    <property type="protein sequence ID" value="ENSGMOP00000023413.1"/>
    <property type="gene ID" value="ENSGMOG00000036284.1"/>
</dbReference>
<proteinExistence type="predicted"/>
<evidence type="ECO:0000256" key="1">
    <source>
        <dbReference type="SAM" id="MobiDB-lite"/>
    </source>
</evidence>
<protein>
    <submittedName>
        <fullName evidence="3">Uncharacterized protein</fullName>
    </submittedName>
</protein>
<feature type="compositionally biased region" description="Acidic residues" evidence="1">
    <location>
        <begin position="344"/>
        <end position="354"/>
    </location>
</feature>
<reference evidence="3" key="1">
    <citation type="submission" date="2025-08" db="UniProtKB">
        <authorList>
            <consortium name="Ensembl"/>
        </authorList>
    </citation>
    <scope>IDENTIFICATION</scope>
</reference>
<feature type="signal peptide" evidence="2">
    <location>
        <begin position="1"/>
        <end position="17"/>
    </location>
</feature>
<reference evidence="3" key="2">
    <citation type="submission" date="2025-09" db="UniProtKB">
        <authorList>
            <consortium name="Ensembl"/>
        </authorList>
    </citation>
    <scope>IDENTIFICATION</scope>
</reference>
<dbReference type="Proteomes" id="UP000694546">
    <property type="component" value="Chromosome 6"/>
</dbReference>
<feature type="region of interest" description="Disordered" evidence="1">
    <location>
        <begin position="216"/>
        <end position="239"/>
    </location>
</feature>
<name>A0A8C4ZXL9_GADMO</name>
<feature type="region of interest" description="Disordered" evidence="1">
    <location>
        <begin position="253"/>
        <end position="324"/>
    </location>
</feature>
<keyword evidence="4" id="KW-1185">Reference proteome</keyword>
<sequence>MMGLQLRQLQLFLSALALQTGALRGLALTQVRAQAGLLAELDLVGQLRGLPHRATEVLVDLQELTMVLLQFLINSSPLYAMLQQPSDQDVEDFLNQERFTTQIAPRRDSTSSLFLKAMDGRPRRRKSLYSRARLGSGSAANPQGAGAATPGMPNGGGPDPGKCPPVTPQRRPSATELLLSPILQFVSQGQKAFDYLSPTGPADQGGAGALVPEAEGAGVAEEKEVAEEERPPVTAQRRPSAIEVLLSPILQYLSPALPAEQDKEEDEDEEEEEEEEGARLAEEEEVEEELKEEVEELKEEVQEEDEEAEEDRPPVTAQRRPSAIDVLLSPLLQYLSPALPAEQDKEEEEEEDED</sequence>
<evidence type="ECO:0000313" key="4">
    <source>
        <dbReference type="Proteomes" id="UP000694546"/>
    </source>
</evidence>
<dbReference type="AlphaFoldDB" id="A0A8C4ZXL9"/>
<feature type="compositionally biased region" description="Basic and acidic residues" evidence="1">
    <location>
        <begin position="220"/>
        <end position="231"/>
    </location>
</feature>
<keyword evidence="2" id="KW-0732">Signal</keyword>
<evidence type="ECO:0000256" key="2">
    <source>
        <dbReference type="SAM" id="SignalP"/>
    </source>
</evidence>